<feature type="compositionally biased region" description="Polar residues" evidence="1">
    <location>
        <begin position="26"/>
        <end position="41"/>
    </location>
</feature>
<protein>
    <recommendedName>
        <fullName evidence="2">HAM1-like N-terminal domain-containing protein</fullName>
    </recommendedName>
</protein>
<gene>
    <name evidence="3" type="ORF">CVT24_009945</name>
</gene>
<evidence type="ECO:0000256" key="1">
    <source>
        <dbReference type="SAM" id="MobiDB-lite"/>
    </source>
</evidence>
<evidence type="ECO:0000313" key="4">
    <source>
        <dbReference type="Proteomes" id="UP000284842"/>
    </source>
</evidence>
<dbReference type="InParanoid" id="A0A409VXN4"/>
<evidence type="ECO:0000313" key="3">
    <source>
        <dbReference type="EMBL" id="PPQ70990.1"/>
    </source>
</evidence>
<dbReference type="Proteomes" id="UP000284842">
    <property type="component" value="Unassembled WGS sequence"/>
</dbReference>
<feature type="compositionally biased region" description="Basic and acidic residues" evidence="1">
    <location>
        <begin position="599"/>
        <end position="608"/>
    </location>
</feature>
<feature type="region of interest" description="Disordered" evidence="1">
    <location>
        <begin position="434"/>
        <end position="519"/>
    </location>
</feature>
<dbReference type="PANTHER" id="PTHR31138:SF1">
    <property type="entry name" value="PDZ DOMAIN-CONTAINING PROTEIN"/>
    <property type="match status" value="1"/>
</dbReference>
<feature type="compositionally biased region" description="Polar residues" evidence="1">
    <location>
        <begin position="333"/>
        <end position="346"/>
    </location>
</feature>
<dbReference type="EMBL" id="NHTK01005932">
    <property type="protein sequence ID" value="PPQ70990.1"/>
    <property type="molecule type" value="Genomic_DNA"/>
</dbReference>
<evidence type="ECO:0000259" key="2">
    <source>
        <dbReference type="Pfam" id="PF19343"/>
    </source>
</evidence>
<organism evidence="3 4">
    <name type="scientific">Panaeolus cyanescens</name>
    <dbReference type="NCBI Taxonomy" id="181874"/>
    <lineage>
        <taxon>Eukaryota</taxon>
        <taxon>Fungi</taxon>
        <taxon>Dikarya</taxon>
        <taxon>Basidiomycota</taxon>
        <taxon>Agaricomycotina</taxon>
        <taxon>Agaricomycetes</taxon>
        <taxon>Agaricomycetidae</taxon>
        <taxon>Agaricales</taxon>
        <taxon>Agaricineae</taxon>
        <taxon>Galeropsidaceae</taxon>
        <taxon>Panaeolus</taxon>
    </lineage>
</organism>
<feature type="compositionally biased region" description="Basic residues" evidence="1">
    <location>
        <begin position="466"/>
        <end position="479"/>
    </location>
</feature>
<accession>A0A409VXN4</accession>
<feature type="compositionally biased region" description="Polar residues" evidence="1">
    <location>
        <begin position="578"/>
        <end position="594"/>
    </location>
</feature>
<feature type="compositionally biased region" description="Polar residues" evidence="1">
    <location>
        <begin position="490"/>
        <end position="513"/>
    </location>
</feature>
<name>A0A409VXN4_9AGAR</name>
<dbReference type="Pfam" id="PF19343">
    <property type="entry name" value="HAM1_N"/>
    <property type="match status" value="1"/>
</dbReference>
<reference evidence="3 4" key="1">
    <citation type="journal article" date="2018" name="Evol. Lett.">
        <title>Horizontal gene cluster transfer increased hallucinogenic mushroom diversity.</title>
        <authorList>
            <person name="Reynolds H.T."/>
            <person name="Vijayakumar V."/>
            <person name="Gluck-Thaler E."/>
            <person name="Korotkin H.B."/>
            <person name="Matheny P.B."/>
            <person name="Slot J.C."/>
        </authorList>
    </citation>
    <scope>NUCLEOTIDE SEQUENCE [LARGE SCALE GENOMIC DNA]</scope>
    <source>
        <strain evidence="3 4">2629</strain>
    </source>
</reference>
<dbReference type="PANTHER" id="PTHR31138">
    <property type="entry name" value="CHROMOSOME 19, WHOLE GENOME SHOTGUN SEQUENCE"/>
    <property type="match status" value="1"/>
</dbReference>
<feature type="domain" description="HAM1-like N-terminal" evidence="2">
    <location>
        <begin position="57"/>
        <end position="285"/>
    </location>
</feature>
<comment type="caution">
    <text evidence="3">The sequence shown here is derived from an EMBL/GenBank/DDBJ whole genome shotgun (WGS) entry which is preliminary data.</text>
</comment>
<dbReference type="AlphaFoldDB" id="A0A409VXN4"/>
<feature type="region of interest" description="Disordered" evidence="1">
    <location>
        <begin position="578"/>
        <end position="608"/>
    </location>
</feature>
<proteinExistence type="predicted"/>
<dbReference type="STRING" id="181874.A0A409VXN4"/>
<keyword evidence="4" id="KW-1185">Reference proteome</keyword>
<feature type="region of interest" description="Disordered" evidence="1">
    <location>
        <begin position="15"/>
        <end position="44"/>
    </location>
</feature>
<dbReference type="InterPro" id="IPR045967">
    <property type="entry name" value="HAM1-like_N"/>
</dbReference>
<sequence>MDCWTFCFGKSREHDDERRPLIPKHQNGSSRQPTTGRNGPNSALPLETTALDKVIDAITAFKAGKLPSQTQIEHALRGLLNSEFLQEEGGPTMAGNGPFSKEGRKVLGDVRELVQAVLEFGLEKNADDKIQDTYFQLLHLSSEFSQDVSSHKLASGRKRGPKEDTPLSQQIAFDAQTFIHAIRTLLGTTLTSAAFRVLILDILAIINELMESVAKDVKSAAGRVQKVAEDIENQAKGDHDVIDEIVSKGATSTNDLKEKGKAIVETAQTAAKDLGHELGTQAQESTGDAKERLLSRIRQVLSRLQKDPSSRAAIQSLLILFQKYTTNIGDISGESKSSAKQTSSEITGALEDATRSTYPPDPYGQHSQRKIPAYTPSDLLFANLKELLERLGQKHSLDPLLAALRNVVVDLQEDVPKAIQAELTETIQQHADEEIQDKATSTPTPTPTPAQTQLSVSEQPVPKGKSWSRKAARKARKRSQKLERAEVTPISPSESQGATPSESQSRNLSPSADDSSKEPNVVRLYFNRLGEYLSKSMHEPHWAASQDGAKSLESLFDDGVQLVNIVGESIVEVEDKVTTTAPSSDNEQSQGTSTTDDDEKGHHASVDDNERIRRKFKADLQNLVKELEDFVDAIQADRTTLKVWRAWQALEEDGQALVAVGGKRAYNYMHNLSPWTEWIGWAVPRILKILPLSAIPIPTVEFKNPSLEGALHGLFVQGLARGKENVAQGSLIPDELVVTEFTEFRLNMVDRPLHSSMPMAEVPAGTLHKPNFNTVARLHLHANGIRAKIDKVGYYFKYIGTILGYEDQGVLSADLAVDSPHQGFRIDIELETDVSKTAQADSSPVPEIVVEGEDGMPQKGVHLSQSRPML</sequence>
<feature type="region of interest" description="Disordered" evidence="1">
    <location>
        <begin position="333"/>
        <end position="368"/>
    </location>
</feature>
<dbReference type="OrthoDB" id="3026449at2759"/>